<dbReference type="InterPro" id="IPR038765">
    <property type="entry name" value="Papain-like_cys_pep_sf"/>
</dbReference>
<gene>
    <name evidence="1" type="ORF">L0P62_11135</name>
</gene>
<accession>A0A9Q4FMJ9</accession>
<keyword evidence="2" id="KW-1185">Reference proteome</keyword>
<dbReference type="EMBL" id="JAKNID010000077">
    <property type="protein sequence ID" value="MCG4566003.1"/>
    <property type="molecule type" value="Genomic_DNA"/>
</dbReference>
<dbReference type="RefSeq" id="WP_237915514.1">
    <property type="nucleotide sequence ID" value="NZ_JAKNID010000077.1"/>
</dbReference>
<evidence type="ECO:0000313" key="1">
    <source>
        <dbReference type="EMBL" id="MCG4566003.1"/>
    </source>
</evidence>
<dbReference type="SUPFAM" id="SSF54001">
    <property type="entry name" value="Cysteine proteinases"/>
    <property type="match status" value="1"/>
</dbReference>
<sequence>MKEKNIIYILLTYSGSLLSKCINIYTKEPYSHVSIALDIDLNELYSFGRLKPSNPIFGGFVKEDIFNGTYARFPNTRCALYSLEVNGIQYNKLKKELQKFKLNKHMYGYNLLGLFGVILNKPIERKYNYFCSQFVSAILNNSGICLFNKSPALVSPRDFRKCKELELVYEGRLKRYGYRQEYFSEVYQQNIYKEGTL</sequence>
<dbReference type="AlphaFoldDB" id="A0A9Q4FMJ9"/>
<organism evidence="1 2">
    <name type="scientific">Anaerosalibacter bizertensis</name>
    <dbReference type="NCBI Taxonomy" id="932217"/>
    <lineage>
        <taxon>Bacteria</taxon>
        <taxon>Bacillati</taxon>
        <taxon>Bacillota</taxon>
        <taxon>Tissierellia</taxon>
        <taxon>Tissierellales</taxon>
        <taxon>Sporanaerobacteraceae</taxon>
        <taxon>Anaerosalibacter</taxon>
    </lineage>
</organism>
<comment type="caution">
    <text evidence="1">The sequence shown here is derived from an EMBL/GenBank/DDBJ whole genome shotgun (WGS) entry which is preliminary data.</text>
</comment>
<proteinExistence type="predicted"/>
<dbReference type="Proteomes" id="UP001108123">
    <property type="component" value="Unassembled WGS sequence"/>
</dbReference>
<reference evidence="1" key="1">
    <citation type="submission" date="2022-01" db="EMBL/GenBank/DDBJ databases">
        <title>Collection of gut derived symbiotic bacterial strains cultured from healthy donors.</title>
        <authorList>
            <person name="Lin H."/>
            <person name="Kohout C."/>
            <person name="Waligurski E."/>
            <person name="Pamer E.G."/>
        </authorList>
    </citation>
    <scope>NUCLEOTIDE SEQUENCE</scope>
    <source>
        <strain evidence="1">MSK.14.39</strain>
    </source>
</reference>
<dbReference type="Gene3D" id="3.90.1720.10">
    <property type="entry name" value="endopeptidase domain like (from Nostoc punctiforme)"/>
    <property type="match status" value="1"/>
</dbReference>
<protein>
    <submittedName>
        <fullName evidence="1">Uncharacterized protein</fullName>
    </submittedName>
</protein>
<evidence type="ECO:0000313" key="2">
    <source>
        <dbReference type="Proteomes" id="UP001108123"/>
    </source>
</evidence>
<name>A0A9Q4FMJ9_9FIRM</name>